<proteinExistence type="predicted"/>
<dbReference type="PROSITE" id="PS51257">
    <property type="entry name" value="PROKAR_LIPOPROTEIN"/>
    <property type="match status" value="1"/>
</dbReference>
<dbReference type="RefSeq" id="WP_143896130.1">
    <property type="nucleotide sequence ID" value="NZ_CP041666.1"/>
</dbReference>
<dbReference type="EMBL" id="CP041666">
    <property type="protein sequence ID" value="QDP41513.1"/>
    <property type="molecule type" value="Genomic_DNA"/>
</dbReference>
<dbReference type="Proteomes" id="UP000315215">
    <property type="component" value="Chromosome"/>
</dbReference>
<reference evidence="1 2" key="1">
    <citation type="submission" date="2019-07" db="EMBL/GenBank/DDBJ databases">
        <authorList>
            <person name="Li J."/>
        </authorList>
    </citation>
    <scope>NUCLEOTIDE SEQUENCE [LARGE SCALE GENOMIC DNA]</scope>
    <source>
        <strain evidence="1 2">TKL69</strain>
    </source>
</reference>
<protein>
    <submittedName>
        <fullName evidence="1">Uncharacterized protein</fullName>
    </submittedName>
</protein>
<accession>A0A516KJE1</accession>
<dbReference type="KEGG" id="aqt:FN924_15835"/>
<evidence type="ECO:0000313" key="1">
    <source>
        <dbReference type="EMBL" id="QDP41513.1"/>
    </source>
</evidence>
<sequence length="124" mass="14408">MSVTSFRSRKPISIVVFLLVFSFLTIGCAENEKTTEVTQPGELLEKNIDKRNGEFNATFSTLDTNHTPKTITFSLNKNAWNLLEKDKLYSLHYVFKHQSKKYSLKEISFSNVTLEDFRETVEEY</sequence>
<gene>
    <name evidence="1" type="ORF">FN924_15835</name>
</gene>
<evidence type="ECO:0000313" key="2">
    <source>
        <dbReference type="Proteomes" id="UP000315215"/>
    </source>
</evidence>
<name>A0A516KJE1_9BACI</name>
<keyword evidence="2" id="KW-1185">Reference proteome</keyword>
<dbReference type="AlphaFoldDB" id="A0A516KJE1"/>
<organism evidence="1 2">
    <name type="scientific">Radiobacillus deserti</name>
    <dbReference type="NCBI Taxonomy" id="2594883"/>
    <lineage>
        <taxon>Bacteria</taxon>
        <taxon>Bacillati</taxon>
        <taxon>Bacillota</taxon>
        <taxon>Bacilli</taxon>
        <taxon>Bacillales</taxon>
        <taxon>Bacillaceae</taxon>
        <taxon>Radiobacillus</taxon>
    </lineage>
</organism>